<dbReference type="Gene3D" id="6.10.10.10">
    <property type="entry name" value="Flagellar export chaperone, C-terminal domain"/>
    <property type="match status" value="1"/>
</dbReference>
<reference evidence="6 7" key="1">
    <citation type="submission" date="2017-09" db="EMBL/GenBank/DDBJ databases">
        <title>Genomics of the genus Arcobacter.</title>
        <authorList>
            <person name="Perez-Cataluna A."/>
            <person name="Figueras M.J."/>
            <person name="Salas-Masso N."/>
        </authorList>
    </citation>
    <scope>NUCLEOTIDE SEQUENCE [LARGE SCALE GENOMIC DNA]</scope>
    <source>
        <strain evidence="6 7">F156-34</strain>
    </source>
</reference>
<evidence type="ECO:0000259" key="5">
    <source>
        <dbReference type="Pfam" id="PF00700"/>
    </source>
</evidence>
<dbReference type="GO" id="GO:0005576">
    <property type="term" value="C:extracellular region"/>
    <property type="evidence" value="ECO:0007669"/>
    <property type="project" value="UniProtKB-SubCell"/>
</dbReference>
<sequence>MYLNNNFSSLNNSILNQKNTNQSLSKLSSGLKINKASDNASGLAISDKLRTQASGIKQGVANANSAIAMMNIADKAIDELSKILDTIKSKAIQMNTDTTSVEGRKIIKTEILKLIDNYDNIVCRTNYNTIPLLNGCSSPLTFQVGSRDKDTVNVNINSIESRNMGDINPNKLINFITGFNTLLPSESIGNINDGVILSNNLQNTVEYSSMQDGRFMIEIPQGIKNLTLYLNEATFDDTFQVFTKSGKHIAGTASSDSSWQAGSNPENIISLNPEKFDINASYLDELSNPSIPLTYYGPYNSSDGMTNDPSYETDVIYTNKNGVSITKTIKQWEEMVVIPDVTETLVIFVNGVGSYETSAEWQNPLLKNQNEMCNCDNLILERNDESPDLKTQAKILMDVVDTSLSQLNSTRSDIAAATNQLESSVRNSLTNYTNIKNAESIIRDVDYAKESANFNKLNIINQAGSFVEVQKNETMKRVLDLLK</sequence>
<feature type="domain" description="Flagellin N-terminal" evidence="4">
    <location>
        <begin position="11"/>
        <end position="136"/>
    </location>
</feature>
<comment type="subcellular location">
    <subcellularLocation>
        <location evidence="3">Secreted</location>
    </subcellularLocation>
    <subcellularLocation>
        <location evidence="3">Bacterial flagellum</location>
    </subcellularLocation>
</comment>
<keyword evidence="3" id="KW-0964">Secreted</keyword>
<accession>A0A4Q1AR73</accession>
<comment type="function">
    <text evidence="3">Flagellin is the subunit protein which polymerizes to form the filaments of bacterial flagella.</text>
</comment>
<evidence type="ECO:0000256" key="1">
    <source>
        <dbReference type="ARBA" id="ARBA00005709"/>
    </source>
</evidence>
<dbReference type="PRINTS" id="PR00207">
    <property type="entry name" value="FLAGELLIN"/>
</dbReference>
<proteinExistence type="inferred from homology"/>
<evidence type="ECO:0000256" key="3">
    <source>
        <dbReference type="RuleBase" id="RU362073"/>
    </source>
</evidence>
<dbReference type="InterPro" id="IPR046358">
    <property type="entry name" value="Flagellin_C"/>
</dbReference>
<protein>
    <recommendedName>
        <fullName evidence="3">Flagellin</fullName>
    </recommendedName>
</protein>
<dbReference type="InterPro" id="IPR042187">
    <property type="entry name" value="Flagellin_C_sub2"/>
</dbReference>
<dbReference type="InterPro" id="IPR001492">
    <property type="entry name" value="Flagellin"/>
</dbReference>
<organism evidence="6 7">
    <name type="scientific">Halarcobacter mediterraneus</name>
    <dbReference type="NCBI Taxonomy" id="2023153"/>
    <lineage>
        <taxon>Bacteria</taxon>
        <taxon>Pseudomonadati</taxon>
        <taxon>Campylobacterota</taxon>
        <taxon>Epsilonproteobacteria</taxon>
        <taxon>Campylobacterales</taxon>
        <taxon>Arcobacteraceae</taxon>
        <taxon>Halarcobacter</taxon>
    </lineage>
</organism>
<dbReference type="OrthoDB" id="9796789at2"/>
<comment type="caution">
    <text evidence="6">The sequence shown here is derived from an EMBL/GenBank/DDBJ whole genome shotgun (WGS) entry which is preliminary data.</text>
</comment>
<keyword evidence="7" id="KW-1185">Reference proteome</keyword>
<dbReference type="InterPro" id="IPR001029">
    <property type="entry name" value="Flagellin_N"/>
</dbReference>
<dbReference type="Pfam" id="PF00700">
    <property type="entry name" value="Flagellin_C"/>
    <property type="match status" value="1"/>
</dbReference>
<feature type="domain" description="Flagellin C-terminal" evidence="5">
    <location>
        <begin position="397"/>
        <end position="482"/>
    </location>
</feature>
<gene>
    <name evidence="6" type="ORF">CP965_12300</name>
</gene>
<dbReference type="RefSeq" id="WP_129062405.1">
    <property type="nucleotide sequence ID" value="NZ_NXIE01000005.1"/>
</dbReference>
<dbReference type="EMBL" id="NXIE01000005">
    <property type="protein sequence ID" value="RXK11952.1"/>
    <property type="molecule type" value="Genomic_DNA"/>
</dbReference>
<dbReference type="Gene3D" id="1.20.1330.10">
    <property type="entry name" value="f41 fragment of flagellin, N-terminal domain"/>
    <property type="match status" value="1"/>
</dbReference>
<dbReference type="GO" id="GO:0005198">
    <property type="term" value="F:structural molecule activity"/>
    <property type="evidence" value="ECO:0007669"/>
    <property type="project" value="UniProtKB-UniRule"/>
</dbReference>
<dbReference type="Pfam" id="PF00669">
    <property type="entry name" value="Flagellin_N"/>
    <property type="match status" value="1"/>
</dbReference>
<dbReference type="PANTHER" id="PTHR42792:SF2">
    <property type="entry name" value="FLAGELLIN"/>
    <property type="match status" value="1"/>
</dbReference>
<dbReference type="PANTHER" id="PTHR42792">
    <property type="entry name" value="FLAGELLIN"/>
    <property type="match status" value="1"/>
</dbReference>
<evidence type="ECO:0000313" key="6">
    <source>
        <dbReference type="EMBL" id="RXK11952.1"/>
    </source>
</evidence>
<dbReference type="Proteomes" id="UP000289718">
    <property type="component" value="Unassembled WGS sequence"/>
</dbReference>
<comment type="similarity">
    <text evidence="1 3">Belongs to the bacterial flagellin family.</text>
</comment>
<dbReference type="SUPFAM" id="SSF64518">
    <property type="entry name" value="Phase 1 flagellin"/>
    <property type="match status" value="1"/>
</dbReference>
<evidence type="ECO:0000259" key="4">
    <source>
        <dbReference type="Pfam" id="PF00669"/>
    </source>
</evidence>
<dbReference type="AlphaFoldDB" id="A0A4Q1AR73"/>
<dbReference type="GO" id="GO:0009288">
    <property type="term" value="C:bacterial-type flagellum"/>
    <property type="evidence" value="ECO:0007669"/>
    <property type="project" value="UniProtKB-SubCell"/>
</dbReference>
<evidence type="ECO:0000256" key="2">
    <source>
        <dbReference type="ARBA" id="ARBA00023143"/>
    </source>
</evidence>
<name>A0A4Q1AR73_9BACT</name>
<evidence type="ECO:0000313" key="7">
    <source>
        <dbReference type="Proteomes" id="UP000289718"/>
    </source>
</evidence>
<keyword evidence="2 3" id="KW-0975">Bacterial flagellum</keyword>